<evidence type="ECO:0000313" key="2">
    <source>
        <dbReference type="EMBL" id="CAG9792497.1"/>
    </source>
</evidence>
<keyword evidence="3" id="KW-1185">Reference proteome</keyword>
<feature type="chain" id="PRO_5040386253" evidence="1">
    <location>
        <begin position="25"/>
        <end position="121"/>
    </location>
</feature>
<dbReference type="Pfam" id="PF15868">
    <property type="entry name" value="MBF2"/>
    <property type="match status" value="1"/>
</dbReference>
<accession>A0A9N9WF86</accession>
<proteinExistence type="predicted"/>
<reference evidence="2" key="2">
    <citation type="submission" date="2022-10" db="EMBL/GenBank/DDBJ databases">
        <authorList>
            <consortium name="ENA_rothamsted_submissions"/>
            <consortium name="culmorum"/>
            <person name="King R."/>
        </authorList>
    </citation>
    <scope>NUCLEOTIDE SEQUENCE</scope>
</reference>
<dbReference type="Proteomes" id="UP001153714">
    <property type="component" value="Chromosome 4"/>
</dbReference>
<sequence length="121" mass="13656">MVRVTIISFAVVAFVVCVLKKINSESVFIGERIENDRLIHKSVHEKAPFIYRSYDVAFPKYYEESDNVISAIYVVDNNYNDGASAAVDFGGVGHTFVNIHLRSALWCGFNFTIEIFGVKLK</sequence>
<keyword evidence="1" id="KW-0732">Signal</keyword>
<dbReference type="PANTHER" id="PTHR37685">
    <property type="entry name" value="GEO11136P1-RELATED"/>
    <property type="match status" value="1"/>
</dbReference>
<evidence type="ECO:0000313" key="3">
    <source>
        <dbReference type="Proteomes" id="UP001153714"/>
    </source>
</evidence>
<evidence type="ECO:0000256" key="1">
    <source>
        <dbReference type="SAM" id="SignalP"/>
    </source>
</evidence>
<dbReference type="EMBL" id="OU893335">
    <property type="protein sequence ID" value="CAG9792497.1"/>
    <property type="molecule type" value="Genomic_DNA"/>
</dbReference>
<dbReference type="InterPro" id="IPR031734">
    <property type="entry name" value="MBF2"/>
</dbReference>
<name>A0A9N9WF86_9NEOP</name>
<protein>
    <submittedName>
        <fullName evidence="2">Uncharacterized protein</fullName>
    </submittedName>
</protein>
<dbReference type="AlphaFoldDB" id="A0A9N9WF86"/>
<dbReference type="OrthoDB" id="8192785at2759"/>
<reference evidence="2" key="1">
    <citation type="submission" date="2021-12" db="EMBL/GenBank/DDBJ databases">
        <authorList>
            <person name="King R."/>
        </authorList>
    </citation>
    <scope>NUCLEOTIDE SEQUENCE</scope>
</reference>
<dbReference type="PANTHER" id="PTHR37685:SF1">
    <property type="entry name" value="GEO11136P1-RELATED"/>
    <property type="match status" value="1"/>
</dbReference>
<gene>
    <name evidence="2" type="ORF">DIATSA_LOCUS10019</name>
</gene>
<organism evidence="2 3">
    <name type="scientific">Diatraea saccharalis</name>
    <name type="common">sugarcane borer</name>
    <dbReference type="NCBI Taxonomy" id="40085"/>
    <lineage>
        <taxon>Eukaryota</taxon>
        <taxon>Metazoa</taxon>
        <taxon>Ecdysozoa</taxon>
        <taxon>Arthropoda</taxon>
        <taxon>Hexapoda</taxon>
        <taxon>Insecta</taxon>
        <taxon>Pterygota</taxon>
        <taxon>Neoptera</taxon>
        <taxon>Endopterygota</taxon>
        <taxon>Lepidoptera</taxon>
        <taxon>Glossata</taxon>
        <taxon>Ditrysia</taxon>
        <taxon>Pyraloidea</taxon>
        <taxon>Crambidae</taxon>
        <taxon>Crambinae</taxon>
        <taxon>Diatraea</taxon>
    </lineage>
</organism>
<feature type="signal peptide" evidence="1">
    <location>
        <begin position="1"/>
        <end position="24"/>
    </location>
</feature>